<comment type="caution">
    <text evidence="2">The sequence shown here is derived from an EMBL/GenBank/DDBJ whole genome shotgun (WGS) entry which is preliminary data.</text>
</comment>
<sequence>MNHADTTAPIYSELIREQGDVPGDVRRTAEEVLRDLSRVIQMPPAGMAPARGPMQQPMQPQPMQQLPQLPQAVQQPMQQQPMQHPMQ</sequence>
<organism evidence="2 3">
    <name type="scientific">Streptomyces showdoensis</name>
    <dbReference type="NCBI Taxonomy" id="68268"/>
    <lineage>
        <taxon>Bacteria</taxon>
        <taxon>Bacillati</taxon>
        <taxon>Actinomycetota</taxon>
        <taxon>Actinomycetes</taxon>
        <taxon>Kitasatosporales</taxon>
        <taxon>Streptomycetaceae</taxon>
        <taxon>Streptomyces</taxon>
    </lineage>
</organism>
<evidence type="ECO:0000256" key="1">
    <source>
        <dbReference type="SAM" id="MobiDB-lite"/>
    </source>
</evidence>
<evidence type="ECO:0000313" key="3">
    <source>
        <dbReference type="Proteomes" id="UP000265325"/>
    </source>
</evidence>
<proteinExistence type="predicted"/>
<feature type="region of interest" description="Disordered" evidence="1">
    <location>
        <begin position="44"/>
        <end position="87"/>
    </location>
</feature>
<dbReference type="RefSeq" id="WP_046910063.1">
    <property type="nucleotide sequence ID" value="NZ_BAAAXG010000002.1"/>
</dbReference>
<name>A0A2P2GKL1_STREW</name>
<reference evidence="2 3" key="1">
    <citation type="submission" date="2015-05" db="EMBL/GenBank/DDBJ databases">
        <title>Draft Genome assembly of Streptomyces showdoensis.</title>
        <authorList>
            <person name="Thapa K.K."/>
            <person name="Metsa-Ketela M."/>
        </authorList>
    </citation>
    <scope>NUCLEOTIDE SEQUENCE [LARGE SCALE GENOMIC DNA]</scope>
    <source>
        <strain evidence="2 3">ATCC 15227</strain>
    </source>
</reference>
<gene>
    <name evidence="2" type="ORF">VO63_24190</name>
</gene>
<evidence type="ECO:0000313" key="2">
    <source>
        <dbReference type="EMBL" id="KKZ71345.1"/>
    </source>
</evidence>
<dbReference type="OrthoDB" id="4333562at2"/>
<accession>A0A2P2GKL1</accession>
<dbReference type="EMBL" id="LAQS01000040">
    <property type="protein sequence ID" value="KKZ71345.1"/>
    <property type="molecule type" value="Genomic_DNA"/>
</dbReference>
<keyword evidence="3" id="KW-1185">Reference proteome</keyword>
<dbReference type="Proteomes" id="UP000265325">
    <property type="component" value="Unassembled WGS sequence"/>
</dbReference>
<dbReference type="AlphaFoldDB" id="A0A2P2GKL1"/>
<protein>
    <submittedName>
        <fullName evidence="2">Uncharacterized protein</fullName>
    </submittedName>
</protein>